<dbReference type="PANTHER" id="PTHR43420:SF43">
    <property type="entry name" value="SPERMINE_SPERMIDINE ACETYLTRANSFERASE"/>
    <property type="match status" value="1"/>
</dbReference>
<proteinExistence type="predicted"/>
<organism evidence="4 5">
    <name type="scientific">Calothrix parasitica NIES-267</name>
    <dbReference type="NCBI Taxonomy" id="1973488"/>
    <lineage>
        <taxon>Bacteria</taxon>
        <taxon>Bacillati</taxon>
        <taxon>Cyanobacteriota</taxon>
        <taxon>Cyanophyceae</taxon>
        <taxon>Nostocales</taxon>
        <taxon>Calotrichaceae</taxon>
        <taxon>Calothrix</taxon>
    </lineage>
</organism>
<dbReference type="InterPro" id="IPR000182">
    <property type="entry name" value="GNAT_dom"/>
</dbReference>
<evidence type="ECO:0000313" key="5">
    <source>
        <dbReference type="Proteomes" id="UP000218418"/>
    </source>
</evidence>
<dbReference type="Gene3D" id="3.40.630.30">
    <property type="match status" value="1"/>
</dbReference>
<dbReference type="AlphaFoldDB" id="A0A1Z4M0J1"/>
<dbReference type="SUPFAM" id="SSF55729">
    <property type="entry name" value="Acyl-CoA N-acyltransferases (Nat)"/>
    <property type="match status" value="1"/>
</dbReference>
<dbReference type="InterPro" id="IPR016181">
    <property type="entry name" value="Acyl_CoA_acyltransferase"/>
</dbReference>
<reference evidence="4 5" key="1">
    <citation type="submission" date="2017-06" db="EMBL/GenBank/DDBJ databases">
        <title>Genome sequencing of cyanobaciteial culture collection at National Institute for Environmental Studies (NIES).</title>
        <authorList>
            <person name="Hirose Y."/>
            <person name="Shimura Y."/>
            <person name="Fujisawa T."/>
            <person name="Nakamura Y."/>
            <person name="Kawachi M."/>
        </authorList>
    </citation>
    <scope>NUCLEOTIDE SEQUENCE [LARGE SCALE GENOMIC DNA]</scope>
    <source>
        <strain evidence="4 5">NIES-267</strain>
    </source>
</reference>
<dbReference type="Pfam" id="PF00583">
    <property type="entry name" value="Acetyltransf_1"/>
    <property type="match status" value="1"/>
</dbReference>
<dbReference type="GO" id="GO:0016747">
    <property type="term" value="F:acyltransferase activity, transferring groups other than amino-acyl groups"/>
    <property type="evidence" value="ECO:0007669"/>
    <property type="project" value="InterPro"/>
</dbReference>
<evidence type="ECO:0000256" key="1">
    <source>
        <dbReference type="ARBA" id="ARBA00022679"/>
    </source>
</evidence>
<dbReference type="CDD" id="cd04301">
    <property type="entry name" value="NAT_SF"/>
    <property type="match status" value="1"/>
</dbReference>
<dbReference type="PANTHER" id="PTHR43420">
    <property type="entry name" value="ACETYLTRANSFERASE"/>
    <property type="match status" value="1"/>
</dbReference>
<dbReference type="OrthoDB" id="515782at2"/>
<keyword evidence="1 4" id="KW-0808">Transferase</keyword>
<name>A0A1Z4M0J1_9CYAN</name>
<dbReference type="InterPro" id="IPR050680">
    <property type="entry name" value="YpeA/RimI_acetyltransf"/>
</dbReference>
<dbReference type="Proteomes" id="UP000218418">
    <property type="component" value="Chromosome"/>
</dbReference>
<accession>A0A1Z4M0J1</accession>
<keyword evidence="2" id="KW-0012">Acyltransferase</keyword>
<evidence type="ECO:0000313" key="4">
    <source>
        <dbReference type="EMBL" id="BAY87014.1"/>
    </source>
</evidence>
<sequence>MTIRTAILEDTKDIAVIHVKSWQEVYKGLIPQSYLNNLSISQREKSWQNILTNSQTRTIVQEIDDLVVGFANFGKTRDVDKDSKVTGEITSIYLNFEYWRKGLGTELVKYILKDMRNRKFTQTTLWVLDTNQIARKFYEKMGFKPDGATKIDVRENFELREIRYLINLI</sequence>
<evidence type="ECO:0000259" key="3">
    <source>
        <dbReference type="PROSITE" id="PS51186"/>
    </source>
</evidence>
<protein>
    <submittedName>
        <fullName evidence="4">GCN5-related N-acetyltransferase</fullName>
    </submittedName>
</protein>
<feature type="domain" description="N-acetyltransferase" evidence="3">
    <location>
        <begin position="1"/>
        <end position="169"/>
    </location>
</feature>
<dbReference type="PROSITE" id="PS51186">
    <property type="entry name" value="GNAT"/>
    <property type="match status" value="1"/>
</dbReference>
<gene>
    <name evidence="4" type="ORF">NIES267_65250</name>
</gene>
<dbReference type="EMBL" id="AP018227">
    <property type="protein sequence ID" value="BAY87014.1"/>
    <property type="molecule type" value="Genomic_DNA"/>
</dbReference>
<evidence type="ECO:0000256" key="2">
    <source>
        <dbReference type="ARBA" id="ARBA00023315"/>
    </source>
</evidence>
<keyword evidence="5" id="KW-1185">Reference proteome</keyword>